<organism evidence="2 3">
    <name type="scientific">Venturia effusa</name>
    <dbReference type="NCBI Taxonomy" id="50376"/>
    <lineage>
        <taxon>Eukaryota</taxon>
        <taxon>Fungi</taxon>
        <taxon>Dikarya</taxon>
        <taxon>Ascomycota</taxon>
        <taxon>Pezizomycotina</taxon>
        <taxon>Dothideomycetes</taxon>
        <taxon>Pleosporomycetidae</taxon>
        <taxon>Venturiales</taxon>
        <taxon>Venturiaceae</taxon>
        <taxon>Venturia</taxon>
    </lineage>
</organism>
<evidence type="ECO:0000313" key="2">
    <source>
        <dbReference type="EMBL" id="QDS71767.1"/>
    </source>
</evidence>
<keyword evidence="3" id="KW-1185">Reference proteome</keyword>
<dbReference type="Proteomes" id="UP000316270">
    <property type="component" value="Chromosome 6"/>
</dbReference>
<gene>
    <name evidence="2" type="ORF">FKW77_009196</name>
</gene>
<evidence type="ECO:0000313" key="3">
    <source>
        <dbReference type="Proteomes" id="UP000316270"/>
    </source>
</evidence>
<dbReference type="InterPro" id="IPR023389">
    <property type="entry name" value="DOPA-like_sf"/>
</dbReference>
<name>A0A517L820_9PEZI</name>
<accession>A0A517L820</accession>
<dbReference type="Gene3D" id="3.30.70.1240">
    <property type="entry name" value="DOPA-like domains"/>
    <property type="match status" value="1"/>
</dbReference>
<reference evidence="2 3" key="1">
    <citation type="submission" date="2019-07" db="EMBL/GenBank/DDBJ databases">
        <title>Finished genome of Venturia effusa.</title>
        <authorList>
            <person name="Young C.A."/>
            <person name="Cox M.P."/>
            <person name="Ganley A.R.D."/>
            <person name="David W.J."/>
        </authorList>
    </citation>
    <scope>NUCLEOTIDE SEQUENCE [LARGE SCALE GENOMIC DNA]</scope>
    <source>
        <strain evidence="3">albino</strain>
    </source>
</reference>
<evidence type="ECO:0000256" key="1">
    <source>
        <dbReference type="SAM" id="MobiDB-lite"/>
    </source>
</evidence>
<evidence type="ECO:0008006" key="4">
    <source>
        <dbReference type="Google" id="ProtNLM"/>
    </source>
</evidence>
<proteinExistence type="predicted"/>
<dbReference type="PANTHER" id="PTHR36423">
    <property type="entry name" value="AFR070WP"/>
    <property type="match status" value="1"/>
</dbReference>
<protein>
    <recommendedName>
        <fullName evidence="4">DOPA 4,5-dioxygenase</fullName>
    </recommendedName>
</protein>
<dbReference type="SUPFAM" id="SSF143410">
    <property type="entry name" value="DOPA-like"/>
    <property type="match status" value="1"/>
</dbReference>
<sequence length="180" mass="20517">MTADPSAYTYPSPLEGWKDNDPLPNEIAADGKSYVNPPTGKLSEAYSSFTSPITNGERGGFDIHVYFLQTDPEQVRFATELWERIRREFPELRIYKVWDKPIGPHPLAMFEVNVFTPAQLGAFISWLVIHRGPLSALVHPNTGDDIRDHTQRATWLGEPYPLHVGRLRQILKMQEEKKSS</sequence>
<dbReference type="InterPro" id="IPR014980">
    <property type="entry name" value="DOPA_dioxygen"/>
</dbReference>
<dbReference type="AlphaFoldDB" id="A0A517L820"/>
<feature type="region of interest" description="Disordered" evidence="1">
    <location>
        <begin position="1"/>
        <end position="22"/>
    </location>
</feature>
<dbReference type="EMBL" id="CP042190">
    <property type="protein sequence ID" value="QDS71767.1"/>
    <property type="molecule type" value="Genomic_DNA"/>
</dbReference>
<dbReference type="PANTHER" id="PTHR36423:SF2">
    <property type="entry name" value="AFR070WP"/>
    <property type="match status" value="1"/>
</dbReference>
<dbReference type="OrthoDB" id="9970095at2759"/>
<dbReference type="Pfam" id="PF08883">
    <property type="entry name" value="DOPA_dioxygen"/>
    <property type="match status" value="1"/>
</dbReference>